<evidence type="ECO:0000256" key="4">
    <source>
        <dbReference type="PROSITE-ProRule" id="PRU00175"/>
    </source>
</evidence>
<evidence type="ECO:0000256" key="2">
    <source>
        <dbReference type="ARBA" id="ARBA00022771"/>
    </source>
</evidence>
<protein>
    <recommendedName>
        <fullName evidence="5">RING-type domain-containing protein</fullName>
    </recommendedName>
</protein>
<dbReference type="EMBL" id="KB096134">
    <property type="protein sequence ID" value="ESO07891.1"/>
    <property type="molecule type" value="Genomic_DNA"/>
</dbReference>
<reference evidence="8" key="1">
    <citation type="submission" date="2012-12" db="EMBL/GenBank/DDBJ databases">
        <authorList>
            <person name="Hellsten U."/>
            <person name="Grimwood J."/>
            <person name="Chapman J.A."/>
            <person name="Shapiro H."/>
            <person name="Aerts A."/>
            <person name="Otillar R.P."/>
            <person name="Terry A.Y."/>
            <person name="Boore J.L."/>
            <person name="Simakov O."/>
            <person name="Marletaz F."/>
            <person name="Cho S.-J."/>
            <person name="Edsinger-Gonzales E."/>
            <person name="Havlak P."/>
            <person name="Kuo D.-H."/>
            <person name="Larsson T."/>
            <person name="Lv J."/>
            <person name="Arendt D."/>
            <person name="Savage R."/>
            <person name="Osoegawa K."/>
            <person name="de Jong P."/>
            <person name="Lindberg D.R."/>
            <person name="Seaver E.C."/>
            <person name="Weisblat D.A."/>
            <person name="Putnam N.H."/>
            <person name="Grigoriev I.V."/>
            <person name="Rokhsar D.S."/>
        </authorList>
    </citation>
    <scope>NUCLEOTIDE SEQUENCE</scope>
</reference>
<feature type="domain" description="RING-type" evidence="5">
    <location>
        <begin position="44"/>
        <end position="85"/>
    </location>
</feature>
<dbReference type="PROSITE" id="PS50089">
    <property type="entry name" value="ZF_RING_2"/>
    <property type="match status" value="1"/>
</dbReference>
<keyword evidence="8" id="KW-1185">Reference proteome</keyword>
<dbReference type="InterPro" id="IPR001841">
    <property type="entry name" value="Znf_RING"/>
</dbReference>
<dbReference type="InterPro" id="IPR013083">
    <property type="entry name" value="Znf_RING/FYVE/PHD"/>
</dbReference>
<dbReference type="AlphaFoldDB" id="T1F252"/>
<dbReference type="Pfam" id="PF13639">
    <property type="entry name" value="zf-RING_2"/>
    <property type="match status" value="1"/>
</dbReference>
<evidence type="ECO:0000313" key="7">
    <source>
        <dbReference type="EnsemblMetazoa" id="HelroP169591"/>
    </source>
</evidence>
<dbReference type="HOGENOM" id="CLU_1817872_0_0_1"/>
<dbReference type="FunFam" id="3.30.40.10:FF:001250">
    <property type="entry name" value="Uncharacterized protein"/>
    <property type="match status" value="1"/>
</dbReference>
<keyword evidence="2 4" id="KW-0863">Zinc-finger</keyword>
<dbReference type="SUPFAM" id="SSF57850">
    <property type="entry name" value="RING/U-box"/>
    <property type="match status" value="1"/>
</dbReference>
<evidence type="ECO:0000259" key="5">
    <source>
        <dbReference type="PROSITE" id="PS50089"/>
    </source>
</evidence>
<organism evidence="7 8">
    <name type="scientific">Helobdella robusta</name>
    <name type="common">Californian leech</name>
    <dbReference type="NCBI Taxonomy" id="6412"/>
    <lineage>
        <taxon>Eukaryota</taxon>
        <taxon>Metazoa</taxon>
        <taxon>Spiralia</taxon>
        <taxon>Lophotrochozoa</taxon>
        <taxon>Annelida</taxon>
        <taxon>Clitellata</taxon>
        <taxon>Hirudinea</taxon>
        <taxon>Rhynchobdellida</taxon>
        <taxon>Glossiphoniidae</taxon>
        <taxon>Helobdella</taxon>
    </lineage>
</organism>
<dbReference type="SMART" id="SM00184">
    <property type="entry name" value="RING"/>
    <property type="match status" value="1"/>
</dbReference>
<proteinExistence type="predicted"/>
<sequence>MMEINIEDVHYADIIHTDSFYESLAASKNIKVPYFHGIFLHNECAICGEEFEEGSMVLELSCKHIFHFKCSHFWFKEKTSCAICRKQVAFAQKIYIKWSQYTRYILKHVSQHPPTELIKYRMTACNFESVSFDSCVTLAYEK</sequence>
<reference evidence="7" key="3">
    <citation type="submission" date="2015-06" db="UniProtKB">
        <authorList>
            <consortium name="EnsemblMetazoa"/>
        </authorList>
    </citation>
    <scope>IDENTIFICATION</scope>
</reference>
<dbReference type="EMBL" id="AMQM01003317">
    <property type="status" value="NOT_ANNOTATED_CDS"/>
    <property type="molecule type" value="Genomic_DNA"/>
</dbReference>
<dbReference type="InterPro" id="IPR051834">
    <property type="entry name" value="RING_finger_E3_ligase"/>
</dbReference>
<evidence type="ECO:0000256" key="3">
    <source>
        <dbReference type="ARBA" id="ARBA00022833"/>
    </source>
</evidence>
<evidence type="ECO:0000256" key="1">
    <source>
        <dbReference type="ARBA" id="ARBA00022723"/>
    </source>
</evidence>
<dbReference type="STRING" id="6412.T1F252"/>
<dbReference type="KEGG" id="hro:HELRODRAFT_169591"/>
<gene>
    <name evidence="7" type="primary">20202902</name>
    <name evidence="6" type="ORF">HELRODRAFT_169591</name>
</gene>
<keyword evidence="1" id="KW-0479">Metal-binding</keyword>
<dbReference type="PANTHER" id="PTHR45931">
    <property type="entry name" value="SI:CH211-59O9.10"/>
    <property type="match status" value="1"/>
</dbReference>
<dbReference type="Proteomes" id="UP000015101">
    <property type="component" value="Unassembled WGS sequence"/>
</dbReference>
<evidence type="ECO:0000313" key="6">
    <source>
        <dbReference type="EMBL" id="ESO07891.1"/>
    </source>
</evidence>
<accession>T1F252</accession>
<evidence type="ECO:0000313" key="8">
    <source>
        <dbReference type="Proteomes" id="UP000015101"/>
    </source>
</evidence>
<dbReference type="GO" id="GO:0008270">
    <property type="term" value="F:zinc ion binding"/>
    <property type="evidence" value="ECO:0007669"/>
    <property type="project" value="UniProtKB-KW"/>
</dbReference>
<dbReference type="GeneID" id="20202902"/>
<dbReference type="CTD" id="20202902"/>
<dbReference type="Gene3D" id="3.30.40.10">
    <property type="entry name" value="Zinc/RING finger domain, C3HC4 (zinc finger)"/>
    <property type="match status" value="1"/>
</dbReference>
<keyword evidence="3" id="KW-0862">Zinc</keyword>
<reference evidence="6 8" key="2">
    <citation type="journal article" date="2013" name="Nature">
        <title>Insights into bilaterian evolution from three spiralian genomes.</title>
        <authorList>
            <person name="Simakov O."/>
            <person name="Marletaz F."/>
            <person name="Cho S.J."/>
            <person name="Edsinger-Gonzales E."/>
            <person name="Havlak P."/>
            <person name="Hellsten U."/>
            <person name="Kuo D.H."/>
            <person name="Larsson T."/>
            <person name="Lv J."/>
            <person name="Arendt D."/>
            <person name="Savage R."/>
            <person name="Osoegawa K."/>
            <person name="de Jong P."/>
            <person name="Grimwood J."/>
            <person name="Chapman J.A."/>
            <person name="Shapiro H."/>
            <person name="Aerts A."/>
            <person name="Otillar R.P."/>
            <person name="Terry A.Y."/>
            <person name="Boore J.L."/>
            <person name="Grigoriev I.V."/>
            <person name="Lindberg D.R."/>
            <person name="Seaver E.C."/>
            <person name="Weisblat D.A."/>
            <person name="Putnam N.H."/>
            <person name="Rokhsar D.S."/>
        </authorList>
    </citation>
    <scope>NUCLEOTIDE SEQUENCE</scope>
</reference>
<name>T1F252_HELRO</name>
<dbReference type="OrthoDB" id="8062037at2759"/>
<dbReference type="EnsemblMetazoa" id="HelroT169591">
    <property type="protein sequence ID" value="HelroP169591"/>
    <property type="gene ID" value="HelroG169591"/>
</dbReference>
<dbReference type="RefSeq" id="XP_009013680.1">
    <property type="nucleotide sequence ID" value="XM_009015432.1"/>
</dbReference>
<dbReference type="InParanoid" id="T1F252"/>
<dbReference type="PANTHER" id="PTHR45931:SF3">
    <property type="entry name" value="RING ZINC FINGER-CONTAINING PROTEIN"/>
    <property type="match status" value="1"/>
</dbReference>